<dbReference type="Proteomes" id="UP001303046">
    <property type="component" value="Unassembled WGS sequence"/>
</dbReference>
<name>A0ABR1DN02_NECAM</name>
<keyword evidence="1" id="KW-0175">Coiled coil</keyword>
<evidence type="ECO:0000313" key="3">
    <source>
        <dbReference type="Proteomes" id="UP001303046"/>
    </source>
</evidence>
<feature type="coiled-coil region" evidence="1">
    <location>
        <begin position="16"/>
        <end position="77"/>
    </location>
</feature>
<dbReference type="EMBL" id="JAVFWL010000004">
    <property type="protein sequence ID" value="KAK6751817.1"/>
    <property type="molecule type" value="Genomic_DNA"/>
</dbReference>
<comment type="caution">
    <text evidence="2">The sequence shown here is derived from an EMBL/GenBank/DDBJ whole genome shotgun (WGS) entry which is preliminary data.</text>
</comment>
<reference evidence="2 3" key="1">
    <citation type="submission" date="2023-08" db="EMBL/GenBank/DDBJ databases">
        <title>A Necator americanus chromosomal reference genome.</title>
        <authorList>
            <person name="Ilik V."/>
            <person name="Petrzelkova K.J."/>
            <person name="Pardy F."/>
            <person name="Fuh T."/>
            <person name="Niatou-Singa F.S."/>
            <person name="Gouil Q."/>
            <person name="Baker L."/>
            <person name="Ritchie M.E."/>
            <person name="Jex A.R."/>
            <person name="Gazzola D."/>
            <person name="Li H."/>
            <person name="Toshio Fujiwara R."/>
            <person name="Zhan B."/>
            <person name="Aroian R.V."/>
            <person name="Pafco B."/>
            <person name="Schwarz E.M."/>
        </authorList>
    </citation>
    <scope>NUCLEOTIDE SEQUENCE [LARGE SCALE GENOMIC DNA]</scope>
    <source>
        <strain evidence="2 3">Aroian</strain>
        <tissue evidence="2">Whole animal</tissue>
    </source>
</reference>
<proteinExistence type="predicted"/>
<sequence length="103" mass="11698">MTTTLSTRQGVSTRACNRLKESLRDQEELLTNAAEIHDDELEQQFFSEHSRQMRQARRTIEAEMDTVEKALEKYSAAADFLDPDLPSSAEVLDKITTNRGTHA</sequence>
<accession>A0ABR1DN02</accession>
<evidence type="ECO:0008006" key="4">
    <source>
        <dbReference type="Google" id="ProtNLM"/>
    </source>
</evidence>
<evidence type="ECO:0000313" key="2">
    <source>
        <dbReference type="EMBL" id="KAK6751817.1"/>
    </source>
</evidence>
<gene>
    <name evidence="2" type="primary">Necator_chrIV.g16612</name>
    <name evidence="2" type="ORF">RB195_003315</name>
</gene>
<evidence type="ECO:0000256" key="1">
    <source>
        <dbReference type="SAM" id="Coils"/>
    </source>
</evidence>
<organism evidence="2 3">
    <name type="scientific">Necator americanus</name>
    <name type="common">Human hookworm</name>
    <dbReference type="NCBI Taxonomy" id="51031"/>
    <lineage>
        <taxon>Eukaryota</taxon>
        <taxon>Metazoa</taxon>
        <taxon>Ecdysozoa</taxon>
        <taxon>Nematoda</taxon>
        <taxon>Chromadorea</taxon>
        <taxon>Rhabditida</taxon>
        <taxon>Rhabditina</taxon>
        <taxon>Rhabditomorpha</taxon>
        <taxon>Strongyloidea</taxon>
        <taxon>Ancylostomatidae</taxon>
        <taxon>Bunostominae</taxon>
        <taxon>Necator</taxon>
    </lineage>
</organism>
<keyword evidence="3" id="KW-1185">Reference proteome</keyword>
<protein>
    <recommendedName>
        <fullName evidence="4">Tubulin-specific chaperone A</fullName>
    </recommendedName>
</protein>